<dbReference type="Gene3D" id="1.20.190.20">
    <property type="entry name" value="14-3-3 domain"/>
    <property type="match status" value="1"/>
</dbReference>
<evidence type="ECO:0000313" key="3">
    <source>
        <dbReference type="Proteomes" id="UP000694864"/>
    </source>
</evidence>
<dbReference type="PRINTS" id="PR00305">
    <property type="entry name" value="1433ZETA"/>
</dbReference>
<feature type="domain" description="14-3-3" evidence="2">
    <location>
        <begin position="10"/>
        <end position="140"/>
    </location>
</feature>
<dbReference type="GeneID" id="109128671"/>
<dbReference type="PANTHER" id="PTHR18860">
    <property type="entry name" value="14-3-3 PROTEIN"/>
    <property type="match status" value="1"/>
</dbReference>
<gene>
    <name evidence="4" type="primary">LOC109128671</name>
</gene>
<accession>A0ABM1QWA8</accession>
<dbReference type="SMART" id="SM00101">
    <property type="entry name" value="14_3_3"/>
    <property type="match status" value="1"/>
</dbReference>
<dbReference type="InterPro" id="IPR023409">
    <property type="entry name" value="14-3-3_CS"/>
</dbReference>
<keyword evidence="3" id="KW-1185">Reference proteome</keyword>
<dbReference type="RefSeq" id="XP_019091046.1">
    <property type="nucleotide sequence ID" value="XM_019235501.1"/>
</dbReference>
<sequence>MSSSGSDKERETFVYMAKLSEQAERYDEMVETMKKVARVNSELTVEERNLLSVGYKNVIGARRASWRIMSSIEQKEESKGNESNVKHIKGYRQKVEDELANICQDILNIIDQHLIPHATSGEATVFYYKMKGDYYRYLAE</sequence>
<evidence type="ECO:0000259" key="2">
    <source>
        <dbReference type="SMART" id="SM00101"/>
    </source>
</evidence>
<dbReference type="InterPro" id="IPR023410">
    <property type="entry name" value="14-3-3_domain"/>
</dbReference>
<protein>
    <submittedName>
        <fullName evidence="4">14-3-3-like protein GF14 iota</fullName>
    </submittedName>
</protein>
<organism evidence="3 4">
    <name type="scientific">Camelina sativa</name>
    <name type="common">False flax</name>
    <name type="synonym">Myagrum sativum</name>
    <dbReference type="NCBI Taxonomy" id="90675"/>
    <lineage>
        <taxon>Eukaryota</taxon>
        <taxon>Viridiplantae</taxon>
        <taxon>Streptophyta</taxon>
        <taxon>Embryophyta</taxon>
        <taxon>Tracheophyta</taxon>
        <taxon>Spermatophyta</taxon>
        <taxon>Magnoliopsida</taxon>
        <taxon>eudicotyledons</taxon>
        <taxon>Gunneridae</taxon>
        <taxon>Pentapetalae</taxon>
        <taxon>rosids</taxon>
        <taxon>malvids</taxon>
        <taxon>Brassicales</taxon>
        <taxon>Brassicaceae</taxon>
        <taxon>Camelineae</taxon>
        <taxon>Camelina</taxon>
    </lineage>
</organism>
<feature type="non-terminal residue" evidence="4">
    <location>
        <position position="140"/>
    </location>
</feature>
<name>A0ABM1QWA8_CAMSA</name>
<dbReference type="InterPro" id="IPR000308">
    <property type="entry name" value="14-3-3"/>
</dbReference>
<reference evidence="4" key="2">
    <citation type="submission" date="2025-08" db="UniProtKB">
        <authorList>
            <consortium name="RefSeq"/>
        </authorList>
    </citation>
    <scope>IDENTIFICATION</scope>
    <source>
        <tissue evidence="4">Leaf</tissue>
    </source>
</reference>
<evidence type="ECO:0000313" key="4">
    <source>
        <dbReference type="RefSeq" id="XP_019091046.1"/>
    </source>
</evidence>
<dbReference type="InterPro" id="IPR036815">
    <property type="entry name" value="14-3-3_dom_sf"/>
</dbReference>
<dbReference type="PROSITE" id="PS00796">
    <property type="entry name" value="1433_1"/>
    <property type="match status" value="1"/>
</dbReference>
<dbReference type="Pfam" id="PF00244">
    <property type="entry name" value="14-3-3"/>
    <property type="match status" value="1"/>
</dbReference>
<dbReference type="Proteomes" id="UP000694864">
    <property type="component" value="Chromosome 14"/>
</dbReference>
<evidence type="ECO:0000256" key="1">
    <source>
        <dbReference type="ARBA" id="ARBA00006141"/>
    </source>
</evidence>
<reference evidence="3" key="1">
    <citation type="journal article" date="2014" name="Nat. Commun.">
        <title>The emerging biofuel crop Camelina sativa retains a highly undifferentiated hexaploid genome structure.</title>
        <authorList>
            <person name="Kagale S."/>
            <person name="Koh C."/>
            <person name="Nixon J."/>
            <person name="Bollina V."/>
            <person name="Clarke W.E."/>
            <person name="Tuteja R."/>
            <person name="Spillane C."/>
            <person name="Robinson S.J."/>
            <person name="Links M.G."/>
            <person name="Clarke C."/>
            <person name="Higgins E.E."/>
            <person name="Huebert T."/>
            <person name="Sharpe A.G."/>
            <person name="Parkin I.A."/>
        </authorList>
    </citation>
    <scope>NUCLEOTIDE SEQUENCE [LARGE SCALE GENOMIC DNA]</scope>
    <source>
        <strain evidence="3">cv. DH55</strain>
    </source>
</reference>
<comment type="similarity">
    <text evidence="1">Belongs to the 14-3-3 family.</text>
</comment>
<proteinExistence type="inferred from homology"/>
<dbReference type="SUPFAM" id="SSF48445">
    <property type="entry name" value="14-3-3 protein"/>
    <property type="match status" value="1"/>
</dbReference>